<accession>A0A8J3J3I1</accession>
<dbReference type="InterPro" id="IPR026881">
    <property type="entry name" value="WYL_dom"/>
</dbReference>
<reference evidence="5" key="1">
    <citation type="submission" date="2021-01" db="EMBL/GenBank/DDBJ databases">
        <title>Whole genome shotgun sequence of Actinocatenispora rupis NBRC 107355.</title>
        <authorList>
            <person name="Komaki H."/>
            <person name="Tamura T."/>
        </authorList>
    </citation>
    <scope>NUCLEOTIDE SEQUENCE</scope>
    <source>
        <strain evidence="5">NBRC 107355</strain>
    </source>
</reference>
<evidence type="ECO:0000256" key="2">
    <source>
        <dbReference type="ARBA" id="ARBA00023125"/>
    </source>
</evidence>
<dbReference type="PROSITE" id="PS52050">
    <property type="entry name" value="WYL"/>
    <property type="match status" value="1"/>
</dbReference>
<dbReference type="AlphaFoldDB" id="A0A8J3J3I1"/>
<protein>
    <submittedName>
        <fullName evidence="5">DNA-binding transcriptional regulator</fullName>
    </submittedName>
</protein>
<evidence type="ECO:0000259" key="4">
    <source>
        <dbReference type="PROSITE" id="PS51000"/>
    </source>
</evidence>
<keyword evidence="1" id="KW-0805">Transcription regulation</keyword>
<dbReference type="Pfam" id="PF08279">
    <property type="entry name" value="HTH_11"/>
    <property type="match status" value="1"/>
</dbReference>
<dbReference type="InterPro" id="IPR051534">
    <property type="entry name" value="CBASS_pafABC_assoc_protein"/>
</dbReference>
<evidence type="ECO:0000256" key="1">
    <source>
        <dbReference type="ARBA" id="ARBA00023015"/>
    </source>
</evidence>
<dbReference type="Pfam" id="PF13280">
    <property type="entry name" value="WYL"/>
    <property type="match status" value="1"/>
</dbReference>
<dbReference type="EMBL" id="BOMB01000012">
    <property type="protein sequence ID" value="GID11425.1"/>
    <property type="molecule type" value="Genomic_DNA"/>
</dbReference>
<dbReference type="PANTHER" id="PTHR34580">
    <property type="match status" value="1"/>
</dbReference>
<dbReference type="Gene3D" id="1.10.10.10">
    <property type="entry name" value="Winged helix-like DNA-binding domain superfamily/Winged helix DNA-binding domain"/>
    <property type="match status" value="1"/>
</dbReference>
<keyword evidence="3" id="KW-0804">Transcription</keyword>
<gene>
    <name evidence="5" type="ORF">Aru02nite_23140</name>
</gene>
<feature type="domain" description="HTH deoR-type" evidence="4">
    <location>
        <begin position="10"/>
        <end position="69"/>
    </location>
</feature>
<proteinExistence type="predicted"/>
<dbReference type="GO" id="GO:0003700">
    <property type="term" value="F:DNA-binding transcription factor activity"/>
    <property type="evidence" value="ECO:0007669"/>
    <property type="project" value="InterPro"/>
</dbReference>
<keyword evidence="2 5" id="KW-0238">DNA-binding</keyword>
<evidence type="ECO:0000313" key="5">
    <source>
        <dbReference type="EMBL" id="GID11425.1"/>
    </source>
</evidence>
<keyword evidence="6" id="KW-1185">Reference proteome</keyword>
<dbReference type="SUPFAM" id="SSF46785">
    <property type="entry name" value="Winged helix' DNA-binding domain"/>
    <property type="match status" value="1"/>
</dbReference>
<evidence type="ECO:0000256" key="3">
    <source>
        <dbReference type="ARBA" id="ARBA00023163"/>
    </source>
</evidence>
<comment type="caution">
    <text evidence="5">The sequence shown here is derived from an EMBL/GenBank/DDBJ whole genome shotgun (WGS) entry which is preliminary data.</text>
</comment>
<organism evidence="5 6">
    <name type="scientific">Actinocatenispora rupis</name>
    <dbReference type="NCBI Taxonomy" id="519421"/>
    <lineage>
        <taxon>Bacteria</taxon>
        <taxon>Bacillati</taxon>
        <taxon>Actinomycetota</taxon>
        <taxon>Actinomycetes</taxon>
        <taxon>Micromonosporales</taxon>
        <taxon>Micromonosporaceae</taxon>
        <taxon>Actinocatenispora</taxon>
    </lineage>
</organism>
<dbReference type="PROSITE" id="PS00894">
    <property type="entry name" value="HTH_DEOR_1"/>
    <property type="match status" value="1"/>
</dbReference>
<evidence type="ECO:0000313" key="6">
    <source>
        <dbReference type="Proteomes" id="UP000612808"/>
    </source>
</evidence>
<dbReference type="InterPro" id="IPR013196">
    <property type="entry name" value="HTH_11"/>
</dbReference>
<dbReference type="RefSeq" id="WP_203657417.1">
    <property type="nucleotide sequence ID" value="NZ_BAAAZM010000006.1"/>
</dbReference>
<dbReference type="PROSITE" id="PS51000">
    <property type="entry name" value="HTH_DEOR_2"/>
    <property type="match status" value="1"/>
</dbReference>
<dbReference type="GO" id="GO:0003677">
    <property type="term" value="F:DNA binding"/>
    <property type="evidence" value="ECO:0007669"/>
    <property type="project" value="UniProtKB-KW"/>
</dbReference>
<dbReference type="InterPro" id="IPR018356">
    <property type="entry name" value="Tscrpt_reg_HTH_DeoR_CS"/>
</dbReference>
<dbReference type="Proteomes" id="UP000612808">
    <property type="component" value="Unassembled WGS sequence"/>
</dbReference>
<dbReference type="InterPro" id="IPR036390">
    <property type="entry name" value="WH_DNA-bd_sf"/>
</dbReference>
<dbReference type="InterPro" id="IPR001034">
    <property type="entry name" value="DeoR_HTH"/>
</dbReference>
<dbReference type="InterPro" id="IPR036388">
    <property type="entry name" value="WH-like_DNA-bd_sf"/>
</dbReference>
<name>A0A8J3J3I1_9ACTN</name>
<dbReference type="PANTHER" id="PTHR34580:SF3">
    <property type="entry name" value="PROTEIN PAFB"/>
    <property type="match status" value="1"/>
</dbReference>
<sequence length="327" mass="35691">MTTRAPRSAMPGRLLRLLSLLQGRREWSGRDLADRLGVTERTLRRDVHRLRELDYPVAGTTGTAGGYRLESGQQLPPLLLDDEEAVAVALALATAAPGIEDGCTQALAKLTRVLPARLRPQLARMADTVAAVPHRQAAGTDPDVLATLAAACRDAEVVTFAYRGRSATAGVRRVEPHHLLTLRDNWYLIGWDADRDDWRTFRVDRVDDVASTRHRFRRRALPDTDPAAYLARSFASARYRYTAHVRIALPAEVVRSAVPGPMSWQVTATGPDRCAARVSADSLTLVVQHVSAAAALGADCEIDADPEVVDRLHAAARHLTSATPTPR</sequence>